<dbReference type="GO" id="GO:0007165">
    <property type="term" value="P:signal transduction"/>
    <property type="evidence" value="ECO:0007669"/>
    <property type="project" value="InterPro"/>
</dbReference>
<name>A0A7J7K2I3_BUGNE</name>
<keyword evidence="2 6" id="KW-0378">Hydrolase</keyword>
<evidence type="ECO:0000259" key="7">
    <source>
        <dbReference type="PROSITE" id="PS51845"/>
    </source>
</evidence>
<dbReference type="PROSITE" id="PS51845">
    <property type="entry name" value="PDEASE_I_2"/>
    <property type="match status" value="1"/>
</dbReference>
<proteinExistence type="inferred from homology"/>
<dbReference type="CDD" id="cd00077">
    <property type="entry name" value="HDc"/>
    <property type="match status" value="1"/>
</dbReference>
<feature type="binding site" evidence="4">
    <location>
        <position position="219"/>
    </location>
    <ligand>
        <name>AMP</name>
        <dbReference type="ChEBI" id="CHEBI:456215"/>
    </ligand>
</feature>
<dbReference type="EC" id="3.1.4.-" evidence="6"/>
<feature type="binding site" evidence="5">
    <location>
        <position position="218"/>
    </location>
    <ligand>
        <name>Zn(2+)</name>
        <dbReference type="ChEBI" id="CHEBI:29105"/>
        <label>1</label>
    </ligand>
</feature>
<dbReference type="PRINTS" id="PR00387">
    <property type="entry name" value="PDIESTERASE1"/>
</dbReference>
<dbReference type="EMBL" id="VXIV02001564">
    <property type="protein sequence ID" value="KAF6031796.1"/>
    <property type="molecule type" value="Genomic_DNA"/>
</dbReference>
<dbReference type="OrthoDB" id="189220at2759"/>
<dbReference type="InterPro" id="IPR002073">
    <property type="entry name" value="PDEase_catalytic_dom"/>
</dbReference>
<evidence type="ECO:0000256" key="4">
    <source>
        <dbReference type="PIRSR" id="PIRSR623088-2"/>
    </source>
</evidence>
<accession>A0A7J7K2I3</accession>
<keyword evidence="1 5" id="KW-0479">Metal-binding</keyword>
<dbReference type="Proteomes" id="UP000593567">
    <property type="component" value="Unassembled WGS sequence"/>
</dbReference>
<feature type="active site" description="Proton donor" evidence="3">
    <location>
        <position position="178"/>
    </location>
</feature>
<feature type="binding site" evidence="4">
    <location>
        <position position="328"/>
    </location>
    <ligand>
        <name>AMP</name>
        <dbReference type="ChEBI" id="CHEBI:456215"/>
    </ligand>
</feature>
<organism evidence="8 9">
    <name type="scientific">Bugula neritina</name>
    <name type="common">Brown bryozoan</name>
    <name type="synonym">Sertularia neritina</name>
    <dbReference type="NCBI Taxonomy" id="10212"/>
    <lineage>
        <taxon>Eukaryota</taxon>
        <taxon>Metazoa</taxon>
        <taxon>Spiralia</taxon>
        <taxon>Lophotrochozoa</taxon>
        <taxon>Bryozoa</taxon>
        <taxon>Gymnolaemata</taxon>
        <taxon>Cheilostomatida</taxon>
        <taxon>Flustrina</taxon>
        <taxon>Buguloidea</taxon>
        <taxon>Bugulidae</taxon>
        <taxon>Bugula</taxon>
    </lineage>
</organism>
<dbReference type="PANTHER" id="PTHR11347">
    <property type="entry name" value="CYCLIC NUCLEOTIDE PHOSPHODIESTERASE"/>
    <property type="match status" value="1"/>
</dbReference>
<feature type="binding site" evidence="5">
    <location>
        <position position="219"/>
    </location>
    <ligand>
        <name>Zn(2+)</name>
        <dbReference type="ChEBI" id="CHEBI:29105"/>
        <label>2</label>
    </ligand>
</feature>
<evidence type="ECO:0000256" key="3">
    <source>
        <dbReference type="PIRSR" id="PIRSR623088-1"/>
    </source>
</evidence>
<feature type="binding site" evidence="5">
    <location>
        <position position="182"/>
    </location>
    <ligand>
        <name>Zn(2+)</name>
        <dbReference type="ChEBI" id="CHEBI:29105"/>
        <label>1</label>
    </ligand>
</feature>
<evidence type="ECO:0000256" key="1">
    <source>
        <dbReference type="ARBA" id="ARBA00022723"/>
    </source>
</evidence>
<keyword evidence="9" id="KW-1185">Reference proteome</keyword>
<reference evidence="8" key="1">
    <citation type="submission" date="2020-06" db="EMBL/GenBank/DDBJ databases">
        <title>Draft genome of Bugula neritina, a colonial animal packing powerful symbionts and potential medicines.</title>
        <authorList>
            <person name="Rayko M."/>
        </authorList>
    </citation>
    <scope>NUCLEOTIDE SEQUENCE [LARGE SCALE GENOMIC DNA]</scope>
    <source>
        <strain evidence="8">Kwan_BN1</strain>
    </source>
</reference>
<dbReference type="InterPro" id="IPR023174">
    <property type="entry name" value="PDEase_CS"/>
</dbReference>
<evidence type="ECO:0000313" key="8">
    <source>
        <dbReference type="EMBL" id="KAF6031796.1"/>
    </source>
</evidence>
<dbReference type="Gene3D" id="1.10.1300.10">
    <property type="entry name" value="3'5'-cyclic nucleotide phosphodiesterase, catalytic domain"/>
    <property type="match status" value="1"/>
</dbReference>
<dbReference type="InterPro" id="IPR003607">
    <property type="entry name" value="HD/PDEase_dom"/>
</dbReference>
<comment type="similarity">
    <text evidence="6">Belongs to the cyclic nucleotide phosphodiesterase family.</text>
</comment>
<evidence type="ECO:0000313" key="9">
    <source>
        <dbReference type="Proteomes" id="UP000593567"/>
    </source>
</evidence>
<dbReference type="SMART" id="SM00471">
    <property type="entry name" value="HDc"/>
    <property type="match status" value="1"/>
</dbReference>
<feature type="binding site" evidence="5">
    <location>
        <position position="328"/>
    </location>
    <ligand>
        <name>Zn(2+)</name>
        <dbReference type="ChEBI" id="CHEBI:29105"/>
        <label>1</label>
    </ligand>
</feature>
<dbReference type="GO" id="GO:0046872">
    <property type="term" value="F:metal ion binding"/>
    <property type="evidence" value="ECO:0007669"/>
    <property type="project" value="UniProtKB-KW"/>
</dbReference>
<protein>
    <recommendedName>
        <fullName evidence="6">Phosphodiesterase</fullName>
        <ecNumber evidence="6">3.1.4.-</ecNumber>
    </recommendedName>
</protein>
<feature type="binding site" evidence="4">
    <location>
        <begin position="178"/>
        <end position="182"/>
    </location>
    <ligand>
        <name>AMP</name>
        <dbReference type="ChEBI" id="CHEBI:456215"/>
    </ligand>
</feature>
<feature type="binding site" evidence="4">
    <location>
        <position position="379"/>
    </location>
    <ligand>
        <name>AMP</name>
        <dbReference type="ChEBI" id="CHEBI:456215"/>
    </ligand>
</feature>
<dbReference type="GO" id="GO:0004114">
    <property type="term" value="F:3',5'-cyclic-nucleotide phosphodiesterase activity"/>
    <property type="evidence" value="ECO:0007669"/>
    <property type="project" value="InterPro"/>
</dbReference>
<sequence>MGMFSYNTPAAARTTLSRFATSTTADRSTTVDSGTEENATFIPGLDMLAKSSCIDMGGACYKSSPSQYRQSGRSASMRHKSRKTNVRRCKRVKTFGDGYTSLLDDVYNSQTKCILSKISDWSFDVFALEKASNGRALFNVILKLFQKHNLIEHFQLDVVKLMNFASMVEEGYQHNPYHNATHAADVTQAMHCYITQGKIAKHITPIETLISLVSAITHDLDHPGVNQQFLVKTSNPLAGLYENKAVLEKHHWRTAIAVLYETGLIDHLSDDVKSQIEMEMKSLILATDMTRQQDFLATLKTRIIEDSLDMSRYEDRHFILQIAMKCADISNPCREWTTCRLWSEKVCDEFFTQGDIERNLQLPISSLCDRYGNTVPAIQTGFIDFCVKPLFTEFEKYLFPSSMLSEQLTHLEINRDKWQVKKESKQATARPRHIDIPLPADDLPSDIPSPTVSEDGNIESNLICTDNIDIVKASSVSHLLDRRHSLPVLNILGTKNLLSRRQSFHDGPHTDSSGVTDSLDTCKLAGQLYQYNNNLVSSHDQISQLIENLIVHNTIRCSS</sequence>
<dbReference type="FunFam" id="1.10.1300.10:FF:000032">
    <property type="entry name" value="Phosphodiesterase"/>
    <property type="match status" value="1"/>
</dbReference>
<comment type="cofactor">
    <cofactor evidence="6">
        <name>a divalent metal cation</name>
        <dbReference type="ChEBI" id="CHEBI:60240"/>
    </cofactor>
    <text evidence="6">Binds 2 divalent metal cations per subunit. Site 1 may preferentially bind zinc ions, while site 2 has a preference for magnesium and/or manganese ions.</text>
</comment>
<feature type="domain" description="PDEase" evidence="7">
    <location>
        <begin position="103"/>
        <end position="425"/>
    </location>
</feature>
<gene>
    <name evidence="8" type="ORF">EB796_009900</name>
</gene>
<evidence type="ECO:0000256" key="5">
    <source>
        <dbReference type="PIRSR" id="PIRSR623088-3"/>
    </source>
</evidence>
<dbReference type="Pfam" id="PF00233">
    <property type="entry name" value="PDEase_I"/>
    <property type="match status" value="1"/>
</dbReference>
<dbReference type="PROSITE" id="PS00126">
    <property type="entry name" value="PDEASE_I_1"/>
    <property type="match status" value="1"/>
</dbReference>
<evidence type="ECO:0000256" key="2">
    <source>
        <dbReference type="ARBA" id="ARBA00022801"/>
    </source>
</evidence>
<feature type="binding site" evidence="5">
    <location>
        <position position="219"/>
    </location>
    <ligand>
        <name>Zn(2+)</name>
        <dbReference type="ChEBI" id="CHEBI:29105"/>
        <label>1</label>
    </ligand>
</feature>
<dbReference type="InterPro" id="IPR036971">
    <property type="entry name" value="PDEase_catalytic_dom_sf"/>
</dbReference>
<dbReference type="SUPFAM" id="SSF109604">
    <property type="entry name" value="HD-domain/PDEase-like"/>
    <property type="match status" value="1"/>
</dbReference>
<comment type="caution">
    <text evidence="8">The sequence shown here is derived from an EMBL/GenBank/DDBJ whole genome shotgun (WGS) entry which is preliminary data.</text>
</comment>
<dbReference type="AlphaFoldDB" id="A0A7J7K2I3"/>
<evidence type="ECO:0000256" key="6">
    <source>
        <dbReference type="RuleBase" id="RU363067"/>
    </source>
</evidence>
<dbReference type="InterPro" id="IPR023088">
    <property type="entry name" value="PDEase"/>
</dbReference>